<evidence type="ECO:0000313" key="2">
    <source>
        <dbReference type="EMBL" id="RBO94897.1"/>
    </source>
</evidence>
<dbReference type="AlphaFoldDB" id="A0A366DXW8"/>
<sequence length="75" mass="8492">MSHISNVLLYRNGQILLGKRSPHRRTYPNCWALFGGHLEGGETPDQAEAMQLPDLALDEYRSAFQQALPLIRQSL</sequence>
<dbReference type="InterPro" id="IPR000086">
    <property type="entry name" value="NUDIX_hydrolase_dom"/>
</dbReference>
<keyword evidence="3" id="KW-1185">Reference proteome</keyword>
<reference evidence="2 3" key="1">
    <citation type="submission" date="2018-06" db="EMBL/GenBank/DDBJ databases">
        <title>Genomic Encyclopedia of Type Strains, Phase IV (KMG-IV): sequencing the most valuable type-strain genomes for metagenomic binning, comparative biology and taxonomic classification.</title>
        <authorList>
            <person name="Goeker M."/>
        </authorList>
    </citation>
    <scope>NUCLEOTIDE SEQUENCE [LARGE SCALE GENOMIC DNA]</scope>
    <source>
        <strain evidence="2 3">DSM 25619</strain>
    </source>
</reference>
<dbReference type="EMBL" id="QNRH01000004">
    <property type="protein sequence ID" value="RBO94897.1"/>
    <property type="molecule type" value="Genomic_DNA"/>
</dbReference>
<comment type="caution">
    <text evidence="2">The sequence shown here is derived from an EMBL/GenBank/DDBJ whole genome shotgun (WGS) entry which is preliminary data.</text>
</comment>
<evidence type="ECO:0000259" key="1">
    <source>
        <dbReference type="Pfam" id="PF00293"/>
    </source>
</evidence>
<organism evidence="2 3">
    <name type="scientific">Pseudochrobactrum asaccharolyticum</name>
    <dbReference type="NCBI Taxonomy" id="354351"/>
    <lineage>
        <taxon>Bacteria</taxon>
        <taxon>Pseudomonadati</taxon>
        <taxon>Pseudomonadota</taxon>
        <taxon>Alphaproteobacteria</taxon>
        <taxon>Hyphomicrobiales</taxon>
        <taxon>Brucellaceae</taxon>
        <taxon>Pseudochrobactrum</taxon>
    </lineage>
</organism>
<proteinExistence type="predicted"/>
<protein>
    <submittedName>
        <fullName evidence="2">NUDIX domain-containing protein</fullName>
    </submittedName>
</protein>
<dbReference type="GO" id="GO:0003824">
    <property type="term" value="F:catalytic activity"/>
    <property type="evidence" value="ECO:0007669"/>
    <property type="project" value="UniProtKB-ARBA"/>
</dbReference>
<dbReference type="InterPro" id="IPR015797">
    <property type="entry name" value="NUDIX_hydrolase-like_dom_sf"/>
</dbReference>
<evidence type="ECO:0000313" key="3">
    <source>
        <dbReference type="Proteomes" id="UP000252893"/>
    </source>
</evidence>
<feature type="domain" description="Nudix hydrolase" evidence="1">
    <location>
        <begin position="7"/>
        <end position="47"/>
    </location>
</feature>
<dbReference type="OrthoDB" id="9761969at2"/>
<accession>A0A366DXW8</accession>
<dbReference type="SUPFAM" id="SSF55811">
    <property type="entry name" value="Nudix"/>
    <property type="match status" value="1"/>
</dbReference>
<dbReference type="Proteomes" id="UP000252893">
    <property type="component" value="Unassembled WGS sequence"/>
</dbReference>
<dbReference type="Pfam" id="PF00293">
    <property type="entry name" value="NUDIX"/>
    <property type="match status" value="1"/>
</dbReference>
<name>A0A366DXW8_9HYPH</name>
<dbReference type="Gene3D" id="3.90.79.10">
    <property type="entry name" value="Nucleoside Triphosphate Pyrophosphohydrolase"/>
    <property type="match status" value="1"/>
</dbReference>
<dbReference type="RefSeq" id="WP_113944754.1">
    <property type="nucleotide sequence ID" value="NZ_JBHEEG010000001.1"/>
</dbReference>
<gene>
    <name evidence="2" type="ORF">DFR47_104258</name>
</gene>